<evidence type="ECO:0000313" key="3">
    <source>
        <dbReference type="Proteomes" id="UP000009079"/>
    </source>
</evidence>
<reference evidence="2 3" key="1">
    <citation type="journal article" date="2009" name="Appl. Environ. Microbiol.">
        <title>Metabolic versatility and indigenous origin of the archaeon Thermococcus sibiricus, isolated from a siberian oil reservoir, as revealed by genome analysis.</title>
        <authorList>
            <person name="Mardanov A.V."/>
            <person name="Ravin N.V."/>
            <person name="Svetlitchnyi V.A."/>
            <person name="Beletsky A.V."/>
            <person name="Miroshnichenko M.L."/>
            <person name="Bonch-Osmolovskaya E.A."/>
            <person name="Skryabin K.G."/>
        </authorList>
    </citation>
    <scope>NUCLEOTIDE SEQUENCE [LARGE SCALE GENOMIC DNA]</scope>
    <source>
        <strain evidence="3">DSM 12597 / MM 739</strain>
    </source>
</reference>
<evidence type="ECO:0000313" key="2">
    <source>
        <dbReference type="EMBL" id="ACS89868.1"/>
    </source>
</evidence>
<dbReference type="HOGENOM" id="CLU_2911741_0_0_2"/>
<dbReference type="Proteomes" id="UP000009079">
    <property type="component" value="Chromosome"/>
</dbReference>
<proteinExistence type="predicted"/>
<gene>
    <name evidence="2" type="ordered locus">TSIB_0807</name>
</gene>
<accession>C6A2M3</accession>
<dbReference type="KEGG" id="tsi:TSIB_0807"/>
<dbReference type="EMBL" id="CP001463">
    <property type="protein sequence ID" value="ACS89868.1"/>
    <property type="molecule type" value="Genomic_DNA"/>
</dbReference>
<organism evidence="2 3">
    <name type="scientific">Thermococcus sibiricus (strain DSM 12597 / MM 739)</name>
    <dbReference type="NCBI Taxonomy" id="604354"/>
    <lineage>
        <taxon>Archaea</taxon>
        <taxon>Methanobacteriati</taxon>
        <taxon>Methanobacteriota</taxon>
        <taxon>Thermococci</taxon>
        <taxon>Thermococcales</taxon>
        <taxon>Thermococcaceae</taxon>
        <taxon>Thermococcus</taxon>
    </lineage>
</organism>
<evidence type="ECO:0000256" key="1">
    <source>
        <dbReference type="SAM" id="MobiDB-lite"/>
    </source>
</evidence>
<feature type="region of interest" description="Disordered" evidence="1">
    <location>
        <begin position="1"/>
        <end position="20"/>
    </location>
</feature>
<dbReference type="AlphaFoldDB" id="C6A2M3"/>
<sequence length="61" mass="7152">MLIHKLASSPPKRARLSEEKCKRSRIFDNEPPRAKGLNDGYLDILTFFFSKSHALEEDRQY</sequence>
<keyword evidence="3" id="KW-1185">Reference proteome</keyword>
<name>C6A2M3_THESM</name>
<protein>
    <submittedName>
        <fullName evidence="2">Uncharacterized protein</fullName>
    </submittedName>
</protein>
<dbReference type="STRING" id="604354.TSIB_0807"/>